<proteinExistence type="predicted"/>
<reference evidence="1" key="1">
    <citation type="submission" date="2017-05" db="EMBL/GenBank/DDBJ databases">
        <title>Complete and WGS of Bordetella genogroups.</title>
        <authorList>
            <person name="Spilker T."/>
            <person name="Lipuma J."/>
        </authorList>
    </citation>
    <scope>NUCLEOTIDE SEQUENCE</scope>
    <source>
        <strain evidence="1">AU21707</strain>
    </source>
</reference>
<keyword evidence="2" id="KW-1185">Reference proteome</keyword>
<name>A0A261R2R4_9BORD</name>
<dbReference type="Gene3D" id="2.60.40.10">
    <property type="entry name" value="Immunoglobulins"/>
    <property type="match status" value="4"/>
</dbReference>
<dbReference type="Proteomes" id="UP000216857">
    <property type="component" value="Unassembled WGS sequence"/>
</dbReference>
<gene>
    <name evidence="1" type="ORF">CAL26_15175</name>
</gene>
<evidence type="ECO:0000313" key="1">
    <source>
        <dbReference type="EMBL" id="OZI19007.1"/>
    </source>
</evidence>
<organism evidence="1 2">
    <name type="scientific">Bordetella genomosp. 9</name>
    <dbReference type="NCBI Taxonomy" id="1416803"/>
    <lineage>
        <taxon>Bacteria</taxon>
        <taxon>Pseudomonadati</taxon>
        <taxon>Pseudomonadota</taxon>
        <taxon>Betaproteobacteria</taxon>
        <taxon>Burkholderiales</taxon>
        <taxon>Alcaligenaceae</taxon>
        <taxon>Bordetella</taxon>
    </lineage>
</organism>
<protein>
    <recommendedName>
        <fullName evidence="3">Bacterial Ig-like domain-containing protein</fullName>
    </recommendedName>
</protein>
<dbReference type="InterPro" id="IPR013783">
    <property type="entry name" value="Ig-like_fold"/>
</dbReference>
<dbReference type="AlphaFoldDB" id="A0A261R2R4"/>
<dbReference type="EMBL" id="NEVJ01000003">
    <property type="protein sequence ID" value="OZI19007.1"/>
    <property type="molecule type" value="Genomic_DNA"/>
</dbReference>
<dbReference type="RefSeq" id="WP_094847689.1">
    <property type="nucleotide sequence ID" value="NZ_NEVJ01000003.1"/>
</dbReference>
<comment type="caution">
    <text evidence="1">The sequence shown here is derived from an EMBL/GenBank/DDBJ whole genome shotgun (WGS) entry which is preliminary data.</text>
</comment>
<dbReference type="OrthoDB" id="8824730at2"/>
<accession>A0A261R2R4</accession>
<evidence type="ECO:0008006" key="3">
    <source>
        <dbReference type="Google" id="ProtNLM"/>
    </source>
</evidence>
<evidence type="ECO:0000313" key="2">
    <source>
        <dbReference type="Proteomes" id="UP000216857"/>
    </source>
</evidence>
<sequence length="1201" mass="123313">MPQKSSPLPGPVSRAATYSVRFVNNGPANITIDHTDDGCMHDAGPGSIYVPSYGSTSINLEDSNHFHIIHNCAYQPKWVKWTVHPDTENGPTAPYPLTFRHDLFKVGVAACNLGSWCTTIQGPQGTSSGNGLVTSANCGSWGCLNEWVPELLPGASDSITIYFDGGYDGTKQPAVITWPGQHSAIHGDDPSNVAITGTASPQTQVTVSATGHIESPWADKGGNWTTDTAYHFAPGQVYSATVTSTVEGTYTATFISVPAVVINGPPSPVTWTSDPITVTGTAMPGATVVVRSDPHDTDAPTCSGVADPSGNWSCGLTDLLAGNDYDLAAWQQGEVNDNSGNWSWLDPMQAQWPLHIDPIALAITSPPNAGHIDGDTPPNWAVSGTGTPGGQVTIDTAYSKTRPVTTIIGQDGTWTTGSVFRFPPPTTYSVPASQMVNGKSAPGTSTTFSSWPGLKISYPAFGATLPSGQTSLLMTGTGMPAATVTPGTLSPQNGASPCASATIAADGSWSCLIQNLTPASYAVTVQQSLVGQSDPAVPLSFMVAQPLAIDTPSPGQSFPPQTTMVRFTGHGQPGASVKVAVPGAAPCAIQVVGSDGSWSCQVAGLRFGQSYTATVTQGSSDAIQGAGSWIDPGVQRQFSIADFSPLAIAAPAENQVYASATAAITASGTAQPGTTLQVGVPGAQPCAPQTIGPAPGNWQCQIAGLQPGGSYLLTATQTLQGVSDDPQYADFTIATPLVVLLPAPNQVLPAADTTVDVSGTGQAFASIAVTAPPAQPCSTTADDKGRWTCTVMGLAAGTSYTANSVQSGPGWQDPPVGRPFSVATATGISIGSPRDQSVVSSNNPVDGIQVRGTGQSGAVAKVVVGNDPLAPIDIVNGVWATDRVPLVSYGANGVRLSITATEYVDDKPQGAATVTVDVAKVATVDKPGDGEPNAQIFLKLMGLHDLGFSVVEGDGKWVFPNLMSSGPGCYSLTATQVLDGYPLDQASVQYPVGGATCPNSAVFYIAWPMADQVMVGQSYVVRGYGVPGASVTLTGGPQCQAQVQPDGAWSCGPYPVAGAGNYSVAAQQTQPSGSTAPRTFTVLQPIVISSPANNTLMYWTNRNPPPPTSVAGTAAPGALVEVSQIGGSGDTQFVTAAADGTWTTDAVFLPPSPFDIGADCGIWGCKSAPGTIRARQIYGDGPQGETRITIFGEFFVGSKAR</sequence>